<dbReference type="InParanoid" id="A0A1V8SDD3"/>
<name>A0A1V8SDD3_9PEZI</name>
<feature type="region of interest" description="Disordered" evidence="1">
    <location>
        <begin position="169"/>
        <end position="341"/>
    </location>
</feature>
<accession>A0A1V8SDD3</accession>
<reference evidence="3" key="1">
    <citation type="submission" date="2017-03" db="EMBL/GenBank/DDBJ databases">
        <title>Genomes of endolithic fungi from Antarctica.</title>
        <authorList>
            <person name="Coleine C."/>
            <person name="Masonjones S."/>
            <person name="Stajich J.E."/>
        </authorList>
    </citation>
    <scope>NUCLEOTIDE SEQUENCE [LARGE SCALE GENOMIC DNA]</scope>
    <source>
        <strain evidence="3">CCFEE 5527</strain>
    </source>
</reference>
<feature type="compositionally biased region" description="Acidic residues" evidence="1">
    <location>
        <begin position="283"/>
        <end position="295"/>
    </location>
</feature>
<dbReference type="EMBL" id="NAJO01000056">
    <property type="protein sequence ID" value="OQN97184.1"/>
    <property type="molecule type" value="Genomic_DNA"/>
</dbReference>
<dbReference type="Proteomes" id="UP000192596">
    <property type="component" value="Unassembled WGS sequence"/>
</dbReference>
<gene>
    <name evidence="2" type="ORF">B0A48_16725</name>
</gene>
<evidence type="ECO:0000313" key="3">
    <source>
        <dbReference type="Proteomes" id="UP000192596"/>
    </source>
</evidence>
<comment type="caution">
    <text evidence="2">The sequence shown here is derived from an EMBL/GenBank/DDBJ whole genome shotgun (WGS) entry which is preliminary data.</text>
</comment>
<proteinExistence type="predicted"/>
<dbReference type="AlphaFoldDB" id="A0A1V8SDD3"/>
<evidence type="ECO:0000256" key="1">
    <source>
        <dbReference type="SAM" id="MobiDB-lite"/>
    </source>
</evidence>
<protein>
    <submittedName>
        <fullName evidence="2">Uncharacterized protein</fullName>
    </submittedName>
</protein>
<feature type="compositionally biased region" description="Acidic residues" evidence="1">
    <location>
        <begin position="303"/>
        <end position="313"/>
    </location>
</feature>
<keyword evidence="3" id="KW-1185">Reference proteome</keyword>
<feature type="compositionally biased region" description="Acidic residues" evidence="1">
    <location>
        <begin position="323"/>
        <end position="341"/>
    </location>
</feature>
<feature type="compositionally biased region" description="Acidic residues" evidence="1">
    <location>
        <begin position="196"/>
        <end position="208"/>
    </location>
</feature>
<sequence>MSYTAAKATASDMELRRFTACVLNTKTVDWDAAAKDFDSSPSAASTASFRTFIARATKSLKNYTNAKDKISDLELRRFAAAFLNMKDYNSAVNWDAAAADFGGTGKAASFRTFVQRARSKFEKLAGGSVPDGMVVGPTATVAIVVATPVKAKAKRGAGKRKAAEAEVAEDGEEEGETVKGNGARKKSKKSKAVEVKEEDNDVEAEEQDVEVKQETVDERVEEANVGIDAGEMYRDALGALDAPQENGPDEVQEDAMDEAQATEPEEQLSMADNECDGSREDSLADEAAAEQDEAVAESAADQGTEEYDEDAAVEEAALQYEGVEPEMDADAEAEEEHELLF</sequence>
<feature type="compositionally biased region" description="Basic and acidic residues" evidence="1">
    <location>
        <begin position="209"/>
        <end position="222"/>
    </location>
</feature>
<feature type="compositionally biased region" description="Acidic residues" evidence="1">
    <location>
        <begin position="247"/>
        <end position="257"/>
    </location>
</feature>
<evidence type="ECO:0000313" key="2">
    <source>
        <dbReference type="EMBL" id="OQN97184.1"/>
    </source>
</evidence>
<organism evidence="2 3">
    <name type="scientific">Cryoendolithus antarcticus</name>
    <dbReference type="NCBI Taxonomy" id="1507870"/>
    <lineage>
        <taxon>Eukaryota</taxon>
        <taxon>Fungi</taxon>
        <taxon>Dikarya</taxon>
        <taxon>Ascomycota</taxon>
        <taxon>Pezizomycotina</taxon>
        <taxon>Dothideomycetes</taxon>
        <taxon>Dothideomycetidae</taxon>
        <taxon>Cladosporiales</taxon>
        <taxon>Cladosporiaceae</taxon>
        <taxon>Cryoendolithus</taxon>
    </lineage>
</organism>